<reference evidence="1" key="1">
    <citation type="submission" date="2018-05" db="EMBL/GenBank/DDBJ databases">
        <authorList>
            <person name="Lanie J.A."/>
            <person name="Ng W.-L."/>
            <person name="Kazmierczak K.M."/>
            <person name="Andrzejewski T.M."/>
            <person name="Davidsen T.M."/>
            <person name="Wayne K.J."/>
            <person name="Tettelin H."/>
            <person name="Glass J.I."/>
            <person name="Rusch D."/>
            <person name="Podicherti R."/>
            <person name="Tsui H.-C.T."/>
            <person name="Winkler M.E."/>
        </authorList>
    </citation>
    <scope>NUCLEOTIDE SEQUENCE</scope>
</reference>
<dbReference type="AlphaFoldDB" id="A0A381Q6E3"/>
<dbReference type="EMBL" id="UINC01001225">
    <property type="protein sequence ID" value="SUZ74872.1"/>
    <property type="molecule type" value="Genomic_DNA"/>
</dbReference>
<protein>
    <submittedName>
        <fullName evidence="1">Uncharacterized protein</fullName>
    </submittedName>
</protein>
<accession>A0A381Q6E3</accession>
<gene>
    <name evidence="1" type="ORF">METZ01_LOCUS27726</name>
</gene>
<proteinExistence type="predicted"/>
<organism evidence="1">
    <name type="scientific">marine metagenome</name>
    <dbReference type="NCBI Taxonomy" id="408172"/>
    <lineage>
        <taxon>unclassified sequences</taxon>
        <taxon>metagenomes</taxon>
        <taxon>ecological metagenomes</taxon>
    </lineage>
</organism>
<name>A0A381Q6E3_9ZZZZ</name>
<sequence length="62" mass="6695">MAGVEICGKRYVTLVGHRVGYLADTVHQTIPLMDYNQGREWAFTLGDGQIPYGGLIAGIVGD</sequence>
<evidence type="ECO:0000313" key="1">
    <source>
        <dbReference type="EMBL" id="SUZ74872.1"/>
    </source>
</evidence>